<organism evidence="2">
    <name type="scientific">Arundo donax</name>
    <name type="common">Giant reed</name>
    <name type="synonym">Donax arundinaceus</name>
    <dbReference type="NCBI Taxonomy" id="35708"/>
    <lineage>
        <taxon>Eukaryota</taxon>
        <taxon>Viridiplantae</taxon>
        <taxon>Streptophyta</taxon>
        <taxon>Embryophyta</taxon>
        <taxon>Tracheophyta</taxon>
        <taxon>Spermatophyta</taxon>
        <taxon>Magnoliopsida</taxon>
        <taxon>Liliopsida</taxon>
        <taxon>Poales</taxon>
        <taxon>Poaceae</taxon>
        <taxon>PACMAD clade</taxon>
        <taxon>Arundinoideae</taxon>
        <taxon>Arundineae</taxon>
        <taxon>Arundo</taxon>
    </lineage>
</organism>
<dbReference type="EMBL" id="GBRH01232096">
    <property type="protein sequence ID" value="JAD65799.1"/>
    <property type="molecule type" value="Transcribed_RNA"/>
</dbReference>
<dbReference type="AlphaFoldDB" id="A0A0A9BPB3"/>
<sequence>MVRQRGPGRRMKERADGGGGQGWGREMIVEEDEQIRGRQGR</sequence>
<proteinExistence type="predicted"/>
<accession>A0A0A9BPB3</accession>
<name>A0A0A9BPB3_ARUDO</name>
<evidence type="ECO:0000313" key="2">
    <source>
        <dbReference type="EMBL" id="JAD65799.1"/>
    </source>
</evidence>
<feature type="compositionally biased region" description="Basic residues" evidence="1">
    <location>
        <begin position="1"/>
        <end position="12"/>
    </location>
</feature>
<protein>
    <submittedName>
        <fullName evidence="2">Uncharacterized protein</fullName>
    </submittedName>
</protein>
<feature type="region of interest" description="Disordered" evidence="1">
    <location>
        <begin position="1"/>
        <end position="41"/>
    </location>
</feature>
<evidence type="ECO:0000256" key="1">
    <source>
        <dbReference type="SAM" id="MobiDB-lite"/>
    </source>
</evidence>
<reference evidence="2" key="1">
    <citation type="submission" date="2014-09" db="EMBL/GenBank/DDBJ databases">
        <authorList>
            <person name="Magalhaes I.L.F."/>
            <person name="Oliveira U."/>
            <person name="Santos F.R."/>
            <person name="Vidigal T.H.D.A."/>
            <person name="Brescovit A.D."/>
            <person name="Santos A.J."/>
        </authorList>
    </citation>
    <scope>NUCLEOTIDE SEQUENCE</scope>
    <source>
        <tissue evidence="2">Shoot tissue taken approximately 20 cm above the soil surface</tissue>
    </source>
</reference>
<reference evidence="2" key="2">
    <citation type="journal article" date="2015" name="Data Brief">
        <title>Shoot transcriptome of the giant reed, Arundo donax.</title>
        <authorList>
            <person name="Barrero R.A."/>
            <person name="Guerrero F.D."/>
            <person name="Moolhuijzen P."/>
            <person name="Goolsby J.A."/>
            <person name="Tidwell J."/>
            <person name="Bellgard S.E."/>
            <person name="Bellgard M.I."/>
        </authorList>
    </citation>
    <scope>NUCLEOTIDE SEQUENCE</scope>
    <source>
        <tissue evidence="2">Shoot tissue taken approximately 20 cm above the soil surface</tissue>
    </source>
</reference>